<comment type="caution">
    <text evidence="6">The sequence shown here is derived from an EMBL/GenBank/DDBJ whole genome shotgun (WGS) entry which is preliminary data.</text>
</comment>
<evidence type="ECO:0000259" key="5">
    <source>
        <dbReference type="PROSITE" id="PS50835"/>
    </source>
</evidence>
<dbReference type="PANTHER" id="PTHR35971:SF4">
    <property type="entry name" value="OBSCURIN"/>
    <property type="match status" value="1"/>
</dbReference>
<evidence type="ECO:0000256" key="2">
    <source>
        <dbReference type="ARBA" id="ARBA00022490"/>
    </source>
</evidence>
<keyword evidence="2" id="KW-0963">Cytoplasm</keyword>
<evidence type="ECO:0000313" key="6">
    <source>
        <dbReference type="EMBL" id="VTJ78200.1"/>
    </source>
</evidence>
<dbReference type="FunFam" id="2.60.40.10:FF:001652">
    <property type="entry name" value="Uncharacterized protein"/>
    <property type="match status" value="1"/>
</dbReference>
<dbReference type="SMART" id="SM00408">
    <property type="entry name" value="IGc2"/>
    <property type="match status" value="6"/>
</dbReference>
<comment type="subcellular location">
    <subcellularLocation>
        <location evidence="1">Cytoplasm</location>
    </subcellularLocation>
</comment>
<keyword evidence="3" id="KW-0597">Phosphoprotein</keyword>
<accession>A0A5E4CA11</accession>
<dbReference type="Pfam" id="PF07679">
    <property type="entry name" value="I-set"/>
    <property type="match status" value="7"/>
</dbReference>
<evidence type="ECO:0000313" key="7">
    <source>
        <dbReference type="Proteomes" id="UP000335636"/>
    </source>
</evidence>
<evidence type="ECO:0000256" key="4">
    <source>
        <dbReference type="ARBA" id="ARBA00023157"/>
    </source>
</evidence>
<dbReference type="InterPro" id="IPR007110">
    <property type="entry name" value="Ig-like_dom"/>
</dbReference>
<dbReference type="PANTHER" id="PTHR35971">
    <property type="entry name" value="SI:DKEY-31G6.6"/>
    <property type="match status" value="1"/>
</dbReference>
<feature type="domain" description="Ig-like" evidence="5">
    <location>
        <begin position="232"/>
        <end position="317"/>
    </location>
</feature>
<dbReference type="PROSITE" id="PS50835">
    <property type="entry name" value="IG_LIKE"/>
    <property type="match status" value="6"/>
</dbReference>
<feature type="domain" description="Ig-like" evidence="5">
    <location>
        <begin position="19"/>
        <end position="106"/>
    </location>
</feature>
<dbReference type="InterPro" id="IPR036179">
    <property type="entry name" value="Ig-like_dom_sf"/>
</dbReference>
<evidence type="ECO:0000256" key="1">
    <source>
        <dbReference type="ARBA" id="ARBA00004496"/>
    </source>
</evidence>
<dbReference type="SUPFAM" id="SSF48726">
    <property type="entry name" value="Immunoglobulin"/>
    <property type="match status" value="7"/>
</dbReference>
<name>A0A5E4CA11_MARMO</name>
<dbReference type="GO" id="GO:0005737">
    <property type="term" value="C:cytoplasm"/>
    <property type="evidence" value="ECO:0007669"/>
    <property type="project" value="UniProtKB-SubCell"/>
</dbReference>
<dbReference type="InterPro" id="IPR013783">
    <property type="entry name" value="Ig-like_fold"/>
</dbReference>
<dbReference type="FunFam" id="2.60.40.10:FF:000228">
    <property type="entry name" value="obscurin isoform X4"/>
    <property type="match status" value="3"/>
</dbReference>
<dbReference type="Proteomes" id="UP000335636">
    <property type="component" value="Unassembled WGS sequence"/>
</dbReference>
<proteinExistence type="predicted"/>
<dbReference type="Gene3D" id="2.60.40.10">
    <property type="entry name" value="Immunoglobulins"/>
    <property type="match status" value="7"/>
</dbReference>
<feature type="domain" description="Ig-like" evidence="5">
    <location>
        <begin position="412"/>
        <end position="504"/>
    </location>
</feature>
<feature type="domain" description="Ig-like" evidence="5">
    <location>
        <begin position="592"/>
        <end position="678"/>
    </location>
</feature>
<protein>
    <recommendedName>
        <fullName evidence="5">Ig-like domain-containing protein</fullName>
    </recommendedName>
</protein>
<keyword evidence="4" id="KW-1015">Disulfide bond</keyword>
<feature type="domain" description="Ig-like" evidence="5">
    <location>
        <begin position="322"/>
        <end position="406"/>
    </location>
</feature>
<dbReference type="InterPro" id="IPR013098">
    <property type="entry name" value="Ig_I-set"/>
</dbReference>
<dbReference type="InterPro" id="IPR003598">
    <property type="entry name" value="Ig_sub2"/>
</dbReference>
<dbReference type="EMBL" id="CABDUW010001048">
    <property type="protein sequence ID" value="VTJ78200.1"/>
    <property type="molecule type" value="Genomic_DNA"/>
</dbReference>
<reference evidence="6" key="1">
    <citation type="submission" date="2019-04" db="EMBL/GenBank/DDBJ databases">
        <authorList>
            <person name="Alioto T."/>
            <person name="Alioto T."/>
        </authorList>
    </citation>
    <scope>NUCLEOTIDE SEQUENCE [LARGE SCALE GENOMIC DNA]</scope>
</reference>
<organism evidence="6 7">
    <name type="scientific">Marmota monax</name>
    <name type="common">Woodchuck</name>
    <dbReference type="NCBI Taxonomy" id="9995"/>
    <lineage>
        <taxon>Eukaryota</taxon>
        <taxon>Metazoa</taxon>
        <taxon>Chordata</taxon>
        <taxon>Craniata</taxon>
        <taxon>Vertebrata</taxon>
        <taxon>Euteleostomi</taxon>
        <taxon>Mammalia</taxon>
        <taxon>Eutheria</taxon>
        <taxon>Euarchontoglires</taxon>
        <taxon>Glires</taxon>
        <taxon>Rodentia</taxon>
        <taxon>Sciuromorpha</taxon>
        <taxon>Sciuridae</taxon>
        <taxon>Xerinae</taxon>
        <taxon>Marmotini</taxon>
        <taxon>Marmota</taxon>
    </lineage>
</organism>
<dbReference type="FunFam" id="2.60.40.10:FF:000421">
    <property type="entry name" value="LOW QUALITY PROTEIN: obscurin"/>
    <property type="match status" value="2"/>
</dbReference>
<dbReference type="InterPro" id="IPR052385">
    <property type="entry name" value="Obscurin/Obscurin-like_Reg"/>
</dbReference>
<keyword evidence="7" id="KW-1185">Reference proteome</keyword>
<evidence type="ECO:0000256" key="3">
    <source>
        <dbReference type="ARBA" id="ARBA00022553"/>
    </source>
</evidence>
<gene>
    <name evidence="6" type="ORF">MONAX_5E012237</name>
</gene>
<feature type="domain" description="Ig-like" evidence="5">
    <location>
        <begin position="111"/>
        <end position="194"/>
    </location>
</feature>
<sequence>MSILSTCLESMIASMSFWPPALPAKFTKGLRNEEAVEGATAMLQCVLSREAPVEWRKGVKTLTSGDRLRLRQDGAVCELQIQGLAREDAGEYSCVCGQERTSATLTVRALPARFIEDLRSQEATEGSTTTLRCELSKAAPVEWRKGSETLRDGDRYRLRQEGATCELQIQGLTVAEAGEYSCVCGQERTSAVLTVRDPSCGGRPRGWEKLGSPALASCVPDLDPASSPSAVPQAVFREPLQCLQAEEGSTARLQCELSLPNATVVWSKNGLELQADGRRELQQRGCTAELVLRDLRREDAGEYSCAFGSQATSATLTVTAAPVRFLRELQALEVDEGATAHLRCELSQAGASVEWRKGSLQLFPCAKYQIVQEGSATELLVRGAEQEDEGDYTCDAGQAQTTASLSIRSPKPKFKTRLQSVEQEAGGVARLCCQLSEAEPGAPVQWLKEGVELPVGPKYEMRCQGATCELLVHGLEAKDTGEYACVVGGQKTLASLRVREPEVTIVRGLVDAEVQADEDVEFSCEVSRAGATDVQWRLQGLPLQSNEVTEVAVRDGCIHTLQLKGVTLEDAGTVSFHVGSHASSAQLTVRVPEVTILEPLQDMQLNEGQDAHFRCRLSRAASQEARWALGGVPLQANEMNDITVEQGTLHLLTLHKVTPEDAGTISFQVTPEDAGTISFQVGSCSSEAQLKVTGKTQELAEQEKEVQMYAWGRQVLVGCINGEECGEAPEGGLAGVGMGALVSASDSHLSHVARLMG</sequence>
<dbReference type="InterPro" id="IPR003599">
    <property type="entry name" value="Ig_sub"/>
</dbReference>
<dbReference type="SMART" id="SM00409">
    <property type="entry name" value="IG"/>
    <property type="match status" value="7"/>
</dbReference>
<dbReference type="AlphaFoldDB" id="A0A5E4CA11"/>
<dbReference type="FunFam" id="2.60.40.10:FF:000109">
    <property type="entry name" value="obscurin isoform X5"/>
    <property type="match status" value="1"/>
</dbReference>